<dbReference type="RefSeq" id="WP_121922690.1">
    <property type="nucleotide sequence ID" value="NZ_REFO01000010.1"/>
</dbReference>
<dbReference type="GO" id="GO:0016780">
    <property type="term" value="F:phosphotransferase activity, for other substituted phosphate groups"/>
    <property type="evidence" value="ECO:0007669"/>
    <property type="project" value="InterPro"/>
</dbReference>
<dbReference type="InterPro" id="IPR000462">
    <property type="entry name" value="CDP-OH_P_trans"/>
</dbReference>
<evidence type="ECO:0000313" key="5">
    <source>
        <dbReference type="Proteomes" id="UP000280842"/>
    </source>
</evidence>
<reference evidence="4 5" key="1">
    <citation type="submission" date="2018-10" db="EMBL/GenBank/DDBJ databases">
        <title>Genomic Encyclopedia of Archaeal and Bacterial Type Strains, Phase II (KMG-II): from individual species to whole genera.</title>
        <authorList>
            <person name="Goeker M."/>
        </authorList>
    </citation>
    <scope>NUCLEOTIDE SEQUENCE [LARGE SCALE GENOMIC DNA]</scope>
    <source>
        <strain evidence="4 5">VM1</strain>
    </source>
</reference>
<proteinExistence type="inferred from homology"/>
<feature type="transmembrane region" description="Helical" evidence="3">
    <location>
        <begin position="28"/>
        <end position="47"/>
    </location>
</feature>
<dbReference type="Proteomes" id="UP000280842">
    <property type="component" value="Unassembled WGS sequence"/>
</dbReference>
<dbReference type="Gene3D" id="1.20.120.1760">
    <property type="match status" value="1"/>
</dbReference>
<keyword evidence="3" id="KW-0472">Membrane</keyword>
<dbReference type="AlphaFoldDB" id="A0A3M0BSY2"/>
<keyword evidence="3" id="KW-0812">Transmembrane</keyword>
<dbReference type="EMBL" id="REFO01000010">
    <property type="protein sequence ID" value="RMA97928.1"/>
    <property type="molecule type" value="Genomic_DNA"/>
</dbReference>
<feature type="transmembrane region" description="Helical" evidence="3">
    <location>
        <begin position="53"/>
        <end position="73"/>
    </location>
</feature>
<keyword evidence="1 2" id="KW-0808">Transferase</keyword>
<sequence>MSEFIKQMKPHFEKATEPIILFFDKLNLSPNVLTISGLIFTAIGSYFMLQKQFILAGFIIGIGALFDALDGHLARTSGKTSKFGAFFDSVIDRISDALPLIAIAIIFKEDTIFLAITIFTIIFSFLVSYTRARAEGLGIECKVGIFERPERLIILIISLILNQVEIGILILLIGSFITFLQRFFYVYKFK</sequence>
<evidence type="ECO:0000256" key="1">
    <source>
        <dbReference type="ARBA" id="ARBA00022679"/>
    </source>
</evidence>
<dbReference type="GO" id="GO:0008654">
    <property type="term" value="P:phospholipid biosynthetic process"/>
    <property type="evidence" value="ECO:0007669"/>
    <property type="project" value="InterPro"/>
</dbReference>
<evidence type="ECO:0000256" key="3">
    <source>
        <dbReference type="SAM" id="Phobius"/>
    </source>
</evidence>
<accession>A0A3M0BSY2</accession>
<dbReference type="InterPro" id="IPR048254">
    <property type="entry name" value="CDP_ALCOHOL_P_TRANSF_CS"/>
</dbReference>
<dbReference type="GO" id="GO:0016020">
    <property type="term" value="C:membrane"/>
    <property type="evidence" value="ECO:0007669"/>
    <property type="project" value="InterPro"/>
</dbReference>
<keyword evidence="3" id="KW-1133">Transmembrane helix</keyword>
<evidence type="ECO:0000256" key="2">
    <source>
        <dbReference type="RuleBase" id="RU003750"/>
    </source>
</evidence>
<comment type="similarity">
    <text evidence="2">Belongs to the CDP-alcohol phosphatidyltransferase class-I family.</text>
</comment>
<dbReference type="OrthoDB" id="9785831at2"/>
<comment type="caution">
    <text evidence="4">The sequence shown here is derived from an EMBL/GenBank/DDBJ whole genome shotgun (WGS) entry which is preliminary data.</text>
</comment>
<dbReference type="PROSITE" id="PS00379">
    <property type="entry name" value="CDP_ALCOHOL_P_TRANSF"/>
    <property type="match status" value="1"/>
</dbReference>
<gene>
    <name evidence="4" type="ORF">CLV39_0564</name>
</gene>
<dbReference type="Pfam" id="PF01066">
    <property type="entry name" value="CDP-OH_P_transf"/>
    <property type="match status" value="1"/>
</dbReference>
<protein>
    <submittedName>
        <fullName evidence="4">CDP-diacylglycerol--glycerol-3-phosphate 3-phosphatidyltransferase</fullName>
    </submittedName>
</protein>
<feature type="transmembrane region" description="Helical" evidence="3">
    <location>
        <begin position="152"/>
        <end position="180"/>
    </location>
</feature>
<feature type="transmembrane region" description="Helical" evidence="3">
    <location>
        <begin position="112"/>
        <end position="132"/>
    </location>
</feature>
<dbReference type="InterPro" id="IPR043130">
    <property type="entry name" value="CDP-OH_PTrfase_TM_dom"/>
</dbReference>
<name>A0A3M0BSY2_9AQUI</name>
<keyword evidence="5" id="KW-1185">Reference proteome</keyword>
<organism evidence="4 5">
    <name type="scientific">Hydrogenothermus marinus</name>
    <dbReference type="NCBI Taxonomy" id="133270"/>
    <lineage>
        <taxon>Bacteria</taxon>
        <taxon>Pseudomonadati</taxon>
        <taxon>Aquificota</taxon>
        <taxon>Aquificia</taxon>
        <taxon>Aquificales</taxon>
        <taxon>Hydrogenothermaceae</taxon>
        <taxon>Hydrogenothermus</taxon>
    </lineage>
</organism>
<evidence type="ECO:0000313" key="4">
    <source>
        <dbReference type="EMBL" id="RMA97928.1"/>
    </source>
</evidence>